<protein>
    <submittedName>
        <fullName evidence="3">CHAD domain-containing protein</fullName>
    </submittedName>
</protein>
<evidence type="ECO:0000313" key="4">
    <source>
        <dbReference type="Proteomes" id="UP000199649"/>
    </source>
</evidence>
<proteinExistence type="predicted"/>
<dbReference type="InterPro" id="IPR033469">
    <property type="entry name" value="CYTH-like_dom_sf"/>
</dbReference>
<feature type="domain" description="CYTH" evidence="1">
    <location>
        <begin position="38"/>
        <end position="236"/>
    </location>
</feature>
<dbReference type="AlphaFoldDB" id="A0A1H1LDQ1"/>
<sequence length="538" mass="57527">MPQPSQPDSVAPGTVVPGAVASGAVVPGTVTPGTVAREREIEVKLEADAAAALPPLAAVPGVASVDPPRELRLEATYLDTEDGALAAAGIVLRRRTGGDDAGWHVKIAVDAQHREELQLPLGDADAVPEALQDAVALAARGRELVPVARIATLRTVHRLRDAAGRELVEVADDRVTAEGLGAAAGTRDAWREWEAELVDGEPQQLDAVVASLRDAGGHAPAAAAKLTRLLPAMAPAAVPSVEVGPDSPAHALVGPRLQRLVASLRTLDPLVRADVEEAVHRMRVEVRRLRGLLATARPLLERERTEPLRAELGWLGRALGEARDLEVQRRRLAEQLASEPGEQVIGPVAARIDAALAAERRDAHALVLEAMRSSRYFALMDALAALAEAPRWTPRAAGAVHDVLAPRIRRDLRRMRRRLARADEATGAEREARLHAARRAVKRVRYAAELAEPAYGEPAALLAGAAQELQTLLGDVQDAVVARAVLRRLAMPAHLAGESAFTYGLLHARAQAAADAAIARLEPVRARAERSRLRRWLR</sequence>
<dbReference type="PROSITE" id="PS51707">
    <property type="entry name" value="CYTH"/>
    <property type="match status" value="1"/>
</dbReference>
<gene>
    <name evidence="3" type="ORF">SAMN04489719_0549</name>
</gene>
<dbReference type="EMBL" id="LT629734">
    <property type="protein sequence ID" value="SDR72633.1"/>
    <property type="molecule type" value="Genomic_DNA"/>
</dbReference>
<evidence type="ECO:0000259" key="2">
    <source>
        <dbReference type="PROSITE" id="PS51708"/>
    </source>
</evidence>
<dbReference type="InterPro" id="IPR023577">
    <property type="entry name" value="CYTH_domain"/>
</dbReference>
<dbReference type="PANTHER" id="PTHR39339:SF1">
    <property type="entry name" value="CHAD DOMAIN-CONTAINING PROTEIN"/>
    <property type="match status" value="1"/>
</dbReference>
<dbReference type="PROSITE" id="PS51708">
    <property type="entry name" value="CHAD"/>
    <property type="match status" value="1"/>
</dbReference>
<dbReference type="Gene3D" id="2.40.320.10">
    <property type="entry name" value="Hypothetical Protein Pfu-838710-001"/>
    <property type="match status" value="1"/>
</dbReference>
<dbReference type="SMART" id="SM01118">
    <property type="entry name" value="CYTH"/>
    <property type="match status" value="1"/>
</dbReference>
<dbReference type="Pfam" id="PF05235">
    <property type="entry name" value="CHAD"/>
    <property type="match status" value="1"/>
</dbReference>
<accession>A0A1H1LDQ1</accession>
<dbReference type="RefSeq" id="WP_172801964.1">
    <property type="nucleotide sequence ID" value="NZ_LT629734.1"/>
</dbReference>
<dbReference type="InterPro" id="IPR038186">
    <property type="entry name" value="CHAD_dom_sf"/>
</dbReference>
<dbReference type="Proteomes" id="UP000199649">
    <property type="component" value="Chromosome I"/>
</dbReference>
<dbReference type="Gene3D" id="1.40.20.10">
    <property type="entry name" value="CHAD domain"/>
    <property type="match status" value="1"/>
</dbReference>
<organism evidence="3 4">
    <name type="scientific">Agrococcus carbonis</name>
    <dbReference type="NCBI Taxonomy" id="684552"/>
    <lineage>
        <taxon>Bacteria</taxon>
        <taxon>Bacillati</taxon>
        <taxon>Actinomycetota</taxon>
        <taxon>Actinomycetes</taxon>
        <taxon>Micrococcales</taxon>
        <taxon>Microbacteriaceae</taxon>
        <taxon>Agrococcus</taxon>
    </lineage>
</organism>
<dbReference type="STRING" id="684552.SAMN04489719_0549"/>
<dbReference type="PANTHER" id="PTHR39339">
    <property type="entry name" value="SLR1444 PROTEIN"/>
    <property type="match status" value="1"/>
</dbReference>
<dbReference type="InterPro" id="IPR007899">
    <property type="entry name" value="CHAD_dom"/>
</dbReference>
<dbReference type="SMART" id="SM00880">
    <property type="entry name" value="CHAD"/>
    <property type="match status" value="1"/>
</dbReference>
<dbReference type="Pfam" id="PF01928">
    <property type="entry name" value="CYTH"/>
    <property type="match status" value="1"/>
</dbReference>
<evidence type="ECO:0000259" key="1">
    <source>
        <dbReference type="PROSITE" id="PS51707"/>
    </source>
</evidence>
<keyword evidence="4" id="KW-1185">Reference proteome</keyword>
<feature type="domain" description="CHAD" evidence="2">
    <location>
        <begin position="242"/>
        <end position="538"/>
    </location>
</feature>
<evidence type="ECO:0000313" key="3">
    <source>
        <dbReference type="EMBL" id="SDR72633.1"/>
    </source>
</evidence>
<dbReference type="SUPFAM" id="SSF55154">
    <property type="entry name" value="CYTH-like phosphatases"/>
    <property type="match status" value="1"/>
</dbReference>
<dbReference type="CDD" id="cd07374">
    <property type="entry name" value="CYTH-like_Pase"/>
    <property type="match status" value="1"/>
</dbReference>
<reference evidence="4" key="1">
    <citation type="submission" date="2016-10" db="EMBL/GenBank/DDBJ databases">
        <authorList>
            <person name="Varghese N."/>
            <person name="Submissions S."/>
        </authorList>
    </citation>
    <scope>NUCLEOTIDE SEQUENCE [LARGE SCALE GENOMIC DNA]</scope>
    <source>
        <strain evidence="4">DSM 22965</strain>
    </source>
</reference>
<name>A0A1H1LDQ1_9MICO</name>